<feature type="signal peptide" evidence="9">
    <location>
        <begin position="1"/>
        <end position="26"/>
    </location>
</feature>
<feature type="chain" id="PRO_5034822226" evidence="9">
    <location>
        <begin position="27"/>
        <end position="431"/>
    </location>
</feature>
<dbReference type="PROSITE" id="PS50986">
    <property type="entry name" value="MANSC"/>
    <property type="match status" value="1"/>
</dbReference>
<dbReference type="InterPro" id="IPR011106">
    <property type="entry name" value="MANSC_N"/>
</dbReference>
<dbReference type="Pfam" id="PF07502">
    <property type="entry name" value="MANEC"/>
    <property type="match status" value="1"/>
</dbReference>
<dbReference type="Proteomes" id="UP000694414">
    <property type="component" value="Unplaced"/>
</dbReference>
<evidence type="ECO:0000256" key="7">
    <source>
        <dbReference type="SAM" id="MobiDB-lite"/>
    </source>
</evidence>
<evidence type="ECO:0000313" key="11">
    <source>
        <dbReference type="Ensembl" id="ENSPSMP00000020596.1"/>
    </source>
</evidence>
<dbReference type="GeneTree" id="ENSGT00940000153377"/>
<evidence type="ECO:0000256" key="8">
    <source>
        <dbReference type="SAM" id="Phobius"/>
    </source>
</evidence>
<reference evidence="11" key="1">
    <citation type="submission" date="2025-08" db="UniProtKB">
        <authorList>
            <consortium name="Ensembl"/>
        </authorList>
    </citation>
    <scope>IDENTIFICATION</scope>
</reference>
<dbReference type="AlphaFoldDB" id="A0A8C8ZLE9"/>
<feature type="domain" description="MANSC" evidence="10">
    <location>
        <begin position="33"/>
        <end position="117"/>
    </location>
</feature>
<dbReference type="PANTHER" id="PTHR46876">
    <property type="entry name" value="LOW-DENSITY LIPOPROTEIN RECEPTOR-RELATED PROTEIN 11"/>
    <property type="match status" value="1"/>
</dbReference>
<dbReference type="GO" id="GO:0016020">
    <property type="term" value="C:membrane"/>
    <property type="evidence" value="ECO:0007669"/>
    <property type="project" value="UniProtKB-SubCell"/>
</dbReference>
<dbReference type="InterPro" id="IPR013980">
    <property type="entry name" value="MANSC_dom"/>
</dbReference>
<name>A0A8C8ZLE9_PROSS</name>
<sequence length="431" mass="46128">MFFRGDGSLTYALVIICFLMLRLSASQKCLTESLEDVIIDIQSSLTKGIRGNEPVHTLTQEDCIDSCCSTKTISGDKSCNLMIFDTRKTTGQPNCYLFFCPSEEACPLKPAKGLMSYRIIRDIPPLTGTDLPSQELAQEGSPSHGRSSQAVTSPPPPLLGYSKPADDSQGHAFSKTFGSSDHLERVFKIDQANTQVPVYKEKTHPQSSQVSSEREIAHRLPENVTAFPGTAAVVSLHTSAPPKPAVLAATTASVIPSRTSQPPLATTAPPVTTVTAQGPLALISTIFTLAAVTPQAMATTAVPTTISQAPAGLTGTPEGVPFGEISNLTLSTEGVHNTATLSLSHVESSAMNHTVSGENWKASPGSSLLSSVPPNQYELPFEKWLLIGTLVFGVLFLVIGLVLLGRMLSESLRRKRYSRLDYLINGIYVDL</sequence>
<feature type="region of interest" description="Disordered" evidence="7">
    <location>
        <begin position="128"/>
        <end position="176"/>
    </location>
</feature>
<keyword evidence="3 9" id="KW-0732">Signal</keyword>
<evidence type="ECO:0000313" key="12">
    <source>
        <dbReference type="Proteomes" id="UP000694414"/>
    </source>
</evidence>
<dbReference type="Ensembl" id="ENSPSMT00000023882.1">
    <property type="protein sequence ID" value="ENSPSMP00000020596.1"/>
    <property type="gene ID" value="ENSPSMG00000014557.1"/>
</dbReference>
<keyword evidence="5 8" id="KW-0472">Membrane</keyword>
<organism evidence="11 12">
    <name type="scientific">Prolemur simus</name>
    <name type="common">Greater bamboo lemur</name>
    <name type="synonym">Hapalemur simus</name>
    <dbReference type="NCBI Taxonomy" id="1328070"/>
    <lineage>
        <taxon>Eukaryota</taxon>
        <taxon>Metazoa</taxon>
        <taxon>Chordata</taxon>
        <taxon>Craniata</taxon>
        <taxon>Vertebrata</taxon>
        <taxon>Euteleostomi</taxon>
        <taxon>Mammalia</taxon>
        <taxon>Eutheria</taxon>
        <taxon>Euarchontoglires</taxon>
        <taxon>Primates</taxon>
        <taxon>Strepsirrhini</taxon>
        <taxon>Lemuriformes</taxon>
        <taxon>Lemuridae</taxon>
        <taxon>Prolemur</taxon>
    </lineage>
</organism>
<accession>A0A8C8ZLE9</accession>
<proteinExistence type="predicted"/>
<protein>
    <submittedName>
        <fullName evidence="11">MANSC domain containing 1</fullName>
    </submittedName>
</protein>
<evidence type="ECO:0000256" key="4">
    <source>
        <dbReference type="ARBA" id="ARBA00022989"/>
    </source>
</evidence>
<evidence type="ECO:0000256" key="1">
    <source>
        <dbReference type="ARBA" id="ARBA00004479"/>
    </source>
</evidence>
<evidence type="ECO:0000259" key="10">
    <source>
        <dbReference type="PROSITE" id="PS50986"/>
    </source>
</evidence>
<evidence type="ECO:0000256" key="6">
    <source>
        <dbReference type="ARBA" id="ARBA00023180"/>
    </source>
</evidence>
<keyword evidence="12" id="KW-1185">Reference proteome</keyword>
<evidence type="ECO:0000256" key="9">
    <source>
        <dbReference type="SAM" id="SignalP"/>
    </source>
</evidence>
<keyword evidence="2 8" id="KW-0812">Transmembrane</keyword>
<dbReference type="PANTHER" id="PTHR46876:SF3">
    <property type="entry name" value="MANSC DOMAIN CONTAINING 1"/>
    <property type="match status" value="1"/>
</dbReference>
<evidence type="ECO:0000256" key="5">
    <source>
        <dbReference type="ARBA" id="ARBA00023136"/>
    </source>
</evidence>
<comment type="subcellular location">
    <subcellularLocation>
        <location evidence="1">Membrane</location>
        <topology evidence="1">Single-pass type I membrane protein</topology>
    </subcellularLocation>
</comment>
<dbReference type="SMART" id="SM00765">
    <property type="entry name" value="MANEC"/>
    <property type="match status" value="1"/>
</dbReference>
<evidence type="ECO:0000256" key="2">
    <source>
        <dbReference type="ARBA" id="ARBA00022692"/>
    </source>
</evidence>
<evidence type="ECO:0000256" key="3">
    <source>
        <dbReference type="ARBA" id="ARBA00022729"/>
    </source>
</evidence>
<keyword evidence="4 8" id="KW-1133">Transmembrane helix</keyword>
<feature type="transmembrane region" description="Helical" evidence="8">
    <location>
        <begin position="384"/>
        <end position="409"/>
    </location>
</feature>
<gene>
    <name evidence="11" type="primary">MANSC1</name>
</gene>
<keyword evidence="6" id="KW-0325">Glycoprotein</keyword>
<feature type="compositionally biased region" description="Polar residues" evidence="7">
    <location>
        <begin position="130"/>
        <end position="152"/>
    </location>
</feature>
<reference evidence="11" key="2">
    <citation type="submission" date="2025-09" db="UniProtKB">
        <authorList>
            <consortium name="Ensembl"/>
        </authorList>
    </citation>
    <scope>IDENTIFICATION</scope>
</reference>